<evidence type="ECO:0000313" key="2">
    <source>
        <dbReference type="Proteomes" id="UP000282311"/>
    </source>
</evidence>
<gene>
    <name evidence="1" type="ORF">D7M11_16265</name>
</gene>
<evidence type="ECO:0000313" key="1">
    <source>
        <dbReference type="EMBL" id="RKN83751.1"/>
    </source>
</evidence>
<dbReference type="GO" id="GO:0005829">
    <property type="term" value="C:cytosol"/>
    <property type="evidence" value="ECO:0007669"/>
    <property type="project" value="TreeGrafter"/>
</dbReference>
<dbReference type="Gene3D" id="2.60.120.370">
    <property type="entry name" value="YhcH/YjgK/YiaL"/>
    <property type="match status" value="1"/>
</dbReference>
<dbReference type="AlphaFoldDB" id="A0A3B0CF51"/>
<proteinExistence type="predicted"/>
<dbReference type="InterPro" id="IPR004375">
    <property type="entry name" value="NanQ/TabA/YiaL"/>
</dbReference>
<name>A0A3B0CF51_9BACL</name>
<accession>A0A3B0CF51</accession>
<reference evidence="1 2" key="1">
    <citation type="journal article" date="2007" name="Int. J. Syst. Evol. Microbiol.">
        <title>Paenibacillus ginsengarvi sp. nov., isolated from soil from ginseng cultivation.</title>
        <authorList>
            <person name="Yoon M.H."/>
            <person name="Ten L.N."/>
            <person name="Im W.T."/>
        </authorList>
    </citation>
    <scope>NUCLEOTIDE SEQUENCE [LARGE SCALE GENOMIC DNA]</scope>
    <source>
        <strain evidence="1 2">KCTC 13059</strain>
    </source>
</reference>
<keyword evidence="2" id="KW-1185">Reference proteome</keyword>
<dbReference type="InterPro" id="IPR037012">
    <property type="entry name" value="NanQ/TabA/YiaL_sf"/>
</dbReference>
<protein>
    <submittedName>
        <fullName evidence="1">DUF386 domain-containing protein</fullName>
    </submittedName>
</protein>
<dbReference type="NCBIfam" id="TIGR00022">
    <property type="entry name" value="YhcH/YjgK/YiaL family protein"/>
    <property type="match status" value="1"/>
</dbReference>
<dbReference type="Proteomes" id="UP000282311">
    <property type="component" value="Unassembled WGS sequence"/>
</dbReference>
<dbReference type="EMBL" id="RBAH01000011">
    <property type="protein sequence ID" value="RKN83751.1"/>
    <property type="molecule type" value="Genomic_DNA"/>
</dbReference>
<dbReference type="Pfam" id="PF04074">
    <property type="entry name" value="DUF386"/>
    <property type="match status" value="1"/>
</dbReference>
<comment type="caution">
    <text evidence="1">The sequence shown here is derived from an EMBL/GenBank/DDBJ whole genome shotgun (WGS) entry which is preliminary data.</text>
</comment>
<sequence>MFLSIAKERFIVILDSIANLGQYAGVHPRFKQAIEFLQTHDIKTLEPGRYEIDGSHLFANVQHYDTKLKADSIWEAHRKYYDIQIVAEGAETLGHSPIERAEETTAYNEESDYALFAANGDFFTLNEGYFVFFAPQDVHSPCVAVDEKPAPVKKIVIKVEI</sequence>
<dbReference type="PANTHER" id="PTHR34986">
    <property type="entry name" value="EVOLVED BETA-GALACTOSIDASE SUBUNIT BETA"/>
    <property type="match status" value="1"/>
</dbReference>
<dbReference type="PANTHER" id="PTHR34986:SF1">
    <property type="entry name" value="PROTEIN YIAL"/>
    <property type="match status" value="1"/>
</dbReference>
<organism evidence="1 2">
    <name type="scientific">Paenibacillus ginsengarvi</name>
    <dbReference type="NCBI Taxonomy" id="400777"/>
    <lineage>
        <taxon>Bacteria</taxon>
        <taxon>Bacillati</taxon>
        <taxon>Bacillota</taxon>
        <taxon>Bacilli</taxon>
        <taxon>Bacillales</taxon>
        <taxon>Paenibacillaceae</taxon>
        <taxon>Paenibacillus</taxon>
    </lineage>
</organism>
<dbReference type="SUPFAM" id="SSF51197">
    <property type="entry name" value="Clavaminate synthase-like"/>
    <property type="match status" value="1"/>
</dbReference>